<name>A0A0D2PST4_GOSRA</name>
<dbReference type="OMA" id="YFHHGGW"/>
<organism evidence="3 5">
    <name type="scientific">Gossypium raimondii</name>
    <name type="common">Peruvian cotton</name>
    <name type="synonym">Gossypium klotzschianum subsp. raimondii</name>
    <dbReference type="NCBI Taxonomy" id="29730"/>
    <lineage>
        <taxon>Eukaryota</taxon>
        <taxon>Viridiplantae</taxon>
        <taxon>Streptophyta</taxon>
        <taxon>Embryophyta</taxon>
        <taxon>Tracheophyta</taxon>
        <taxon>Spermatophyta</taxon>
        <taxon>Magnoliopsida</taxon>
        <taxon>eudicotyledons</taxon>
        <taxon>Gunneridae</taxon>
        <taxon>Pentapetalae</taxon>
        <taxon>rosids</taxon>
        <taxon>malvids</taxon>
        <taxon>Malvales</taxon>
        <taxon>Malvaceae</taxon>
        <taxon>Malvoideae</taxon>
        <taxon>Gossypium</taxon>
    </lineage>
</organism>
<evidence type="ECO:0000313" key="5">
    <source>
        <dbReference type="Proteomes" id="UP000032304"/>
    </source>
</evidence>
<dbReference type="EMBL" id="CM001740">
    <property type="protein sequence ID" value="KJB09894.1"/>
    <property type="molecule type" value="Genomic_DNA"/>
</dbReference>
<accession>A0A0D2PST4</accession>
<dbReference type="OrthoDB" id="408631at2759"/>
<gene>
    <name evidence="3" type="ORF">B456_001G173200</name>
    <name evidence="4" type="ORF">Gorai_021365</name>
</gene>
<evidence type="ECO:0000313" key="4">
    <source>
        <dbReference type="EMBL" id="MBA0579100.1"/>
    </source>
</evidence>
<dbReference type="Pfam" id="PF07859">
    <property type="entry name" value="Abhydrolase_3"/>
    <property type="match status" value="1"/>
</dbReference>
<evidence type="ECO:0000259" key="2">
    <source>
        <dbReference type="Pfam" id="PF07859"/>
    </source>
</evidence>
<proteinExistence type="inferred from homology"/>
<dbReference type="KEGG" id="gra:105771092"/>
<keyword evidence="5" id="KW-1185">Reference proteome</keyword>
<evidence type="ECO:0000313" key="6">
    <source>
        <dbReference type="Proteomes" id="UP000593578"/>
    </source>
</evidence>
<dbReference type="Gene3D" id="3.40.50.1820">
    <property type="entry name" value="alpha/beta hydrolase"/>
    <property type="match status" value="1"/>
</dbReference>
<dbReference type="EMBL" id="JABEZZ010000001">
    <property type="protein sequence ID" value="MBA0579100.1"/>
    <property type="molecule type" value="Genomic_DNA"/>
</dbReference>
<evidence type="ECO:0000313" key="3">
    <source>
        <dbReference type="EMBL" id="KJB09894.1"/>
    </source>
</evidence>
<dbReference type="PANTHER" id="PTHR23024:SF212">
    <property type="entry name" value="CARBOXYLESTERASE 9-RELATED"/>
    <property type="match status" value="1"/>
</dbReference>
<sequence length="318" mass="35875">MSKFDPYQHLSIRPNPDGTITRLTNFPSTEANPDIIPGIPTVSKDVTVNEETKVWARIFRPNKLPSNDNTVVRLPIVFYFHGGGFTLFSVSNITTHQPCSTIASETPAIVVAVEHRLAPEHRLPTQYEDAIDTILWVKKQVLDPQGERWLRDYGDFTRCYLGGRGSGGNIAFHAAIKAADRDIKPLNINGIFLNQPMFGGKERLPSELKYATDQLIPLPVLDLLWELALPKATDRDHRYCNPMQDAVYKSKVSSLGRCLVISFDMDPMFDRVQAFVQMLVAEKVQVDARFDIVGFHNIDIVDTQRAQAILNIIKEFII</sequence>
<dbReference type="PANTHER" id="PTHR23024">
    <property type="entry name" value="ARYLACETAMIDE DEACETYLASE"/>
    <property type="match status" value="1"/>
</dbReference>
<protein>
    <recommendedName>
        <fullName evidence="2">Alpha/beta hydrolase fold-3 domain-containing protein</fullName>
    </recommendedName>
</protein>
<dbReference type="InterPro" id="IPR013094">
    <property type="entry name" value="AB_hydrolase_3"/>
</dbReference>
<dbReference type="GO" id="GO:0016787">
    <property type="term" value="F:hydrolase activity"/>
    <property type="evidence" value="ECO:0007669"/>
    <property type="project" value="InterPro"/>
</dbReference>
<dbReference type="SUPFAM" id="SSF53474">
    <property type="entry name" value="alpha/beta-Hydrolases"/>
    <property type="match status" value="1"/>
</dbReference>
<dbReference type="InterPro" id="IPR029058">
    <property type="entry name" value="AB_hydrolase_fold"/>
</dbReference>
<reference evidence="3 5" key="1">
    <citation type="journal article" date="2012" name="Nature">
        <title>Repeated polyploidization of Gossypium genomes and the evolution of spinnable cotton fibres.</title>
        <authorList>
            <person name="Paterson A.H."/>
            <person name="Wendel J.F."/>
            <person name="Gundlach H."/>
            <person name="Guo H."/>
            <person name="Jenkins J."/>
            <person name="Jin D."/>
            <person name="Llewellyn D."/>
            <person name="Showmaker K.C."/>
            <person name="Shu S."/>
            <person name="Udall J."/>
            <person name="Yoo M.J."/>
            <person name="Byers R."/>
            <person name="Chen W."/>
            <person name="Doron-Faigenboim A."/>
            <person name="Duke M.V."/>
            <person name="Gong L."/>
            <person name="Grimwood J."/>
            <person name="Grover C."/>
            <person name="Grupp K."/>
            <person name="Hu G."/>
            <person name="Lee T.H."/>
            <person name="Li J."/>
            <person name="Lin L."/>
            <person name="Liu T."/>
            <person name="Marler B.S."/>
            <person name="Page J.T."/>
            <person name="Roberts A.W."/>
            <person name="Romanel E."/>
            <person name="Sanders W.S."/>
            <person name="Szadkowski E."/>
            <person name="Tan X."/>
            <person name="Tang H."/>
            <person name="Xu C."/>
            <person name="Wang J."/>
            <person name="Wang Z."/>
            <person name="Zhang D."/>
            <person name="Zhang L."/>
            <person name="Ashrafi H."/>
            <person name="Bedon F."/>
            <person name="Bowers J.E."/>
            <person name="Brubaker C.L."/>
            <person name="Chee P.W."/>
            <person name="Das S."/>
            <person name="Gingle A.R."/>
            <person name="Haigler C.H."/>
            <person name="Harker D."/>
            <person name="Hoffmann L.V."/>
            <person name="Hovav R."/>
            <person name="Jones D.C."/>
            <person name="Lemke C."/>
            <person name="Mansoor S."/>
            <person name="ur Rahman M."/>
            <person name="Rainville L.N."/>
            <person name="Rambani A."/>
            <person name="Reddy U.K."/>
            <person name="Rong J.K."/>
            <person name="Saranga Y."/>
            <person name="Scheffler B.E."/>
            <person name="Scheffler J.A."/>
            <person name="Stelly D.M."/>
            <person name="Triplett B.A."/>
            <person name="Van Deynze A."/>
            <person name="Vaslin M.F."/>
            <person name="Waghmare V.N."/>
            <person name="Walford S.A."/>
            <person name="Wright R.J."/>
            <person name="Zaki E.A."/>
            <person name="Zhang T."/>
            <person name="Dennis E.S."/>
            <person name="Mayer K.F."/>
            <person name="Peterson D.G."/>
            <person name="Rokhsar D.S."/>
            <person name="Wang X."/>
            <person name="Schmutz J."/>
        </authorList>
    </citation>
    <scope>NUCLEOTIDE SEQUENCE [LARGE SCALE GENOMIC DNA]</scope>
</reference>
<reference evidence="4" key="3">
    <citation type="submission" date="2020-04" db="EMBL/GenBank/DDBJ databases">
        <authorList>
            <person name="Grover C.E."/>
            <person name="Arick M.A. II"/>
            <person name="Thrash A."/>
            <person name="Conover J.L."/>
            <person name="Sanders W.S."/>
            <person name="Peterson D.G."/>
            <person name="Scheffler J.A."/>
            <person name="Scheffler B.E."/>
            <person name="Wendel J.F."/>
        </authorList>
    </citation>
    <scope>NUCLEOTIDE SEQUENCE</scope>
    <source>
        <strain evidence="4">8</strain>
        <tissue evidence="4">Leaf</tissue>
    </source>
</reference>
<reference evidence="4 6" key="2">
    <citation type="journal article" date="2019" name="Genome Biol. Evol.">
        <title>Insights into the evolution of the New World diploid cottons (Gossypium, subgenus Houzingenia) based on genome sequencing.</title>
        <authorList>
            <person name="Grover C.E."/>
            <person name="Arick M.A. 2nd"/>
            <person name="Thrash A."/>
            <person name="Conover J.L."/>
            <person name="Sanders W.S."/>
            <person name="Peterson D.G."/>
            <person name="Frelichowski J.E."/>
            <person name="Scheffler J.A."/>
            <person name="Scheffler B.E."/>
            <person name="Wendel J.F."/>
        </authorList>
    </citation>
    <scope>NUCLEOTIDE SEQUENCE [LARGE SCALE GENOMIC DNA]</scope>
    <source>
        <strain evidence="4">8</strain>
        <tissue evidence="4">Leaf</tissue>
    </source>
</reference>
<dbReference type="Proteomes" id="UP000032304">
    <property type="component" value="Chromosome 1"/>
</dbReference>
<dbReference type="AlphaFoldDB" id="A0A0D2PST4"/>
<evidence type="ECO:0000256" key="1">
    <source>
        <dbReference type="ARBA" id="ARBA00010515"/>
    </source>
</evidence>
<dbReference type="InterPro" id="IPR050466">
    <property type="entry name" value="Carboxylest/Gibb_receptor"/>
</dbReference>
<dbReference type="STRING" id="29730.A0A0D2PST4"/>
<dbReference type="Proteomes" id="UP000593578">
    <property type="component" value="Unassembled WGS sequence"/>
</dbReference>
<dbReference type="Gramene" id="KJB09894">
    <property type="protein sequence ID" value="KJB09894"/>
    <property type="gene ID" value="B456_001G173200"/>
</dbReference>
<dbReference type="eggNOG" id="KOG1515">
    <property type="taxonomic scope" value="Eukaryota"/>
</dbReference>
<feature type="domain" description="Alpha/beta hydrolase fold-3" evidence="2">
    <location>
        <begin position="77"/>
        <end position="290"/>
    </location>
</feature>
<comment type="similarity">
    <text evidence="1">Belongs to the 'GDXG' lipolytic enzyme family.</text>
</comment>